<reference evidence="2 3" key="1">
    <citation type="journal article" date="2011" name="Science">
        <title>The ecoresponsive genome of Daphnia pulex.</title>
        <authorList>
            <person name="Colbourne J.K."/>
            <person name="Pfrender M.E."/>
            <person name="Gilbert D."/>
            <person name="Thomas W.K."/>
            <person name="Tucker A."/>
            <person name="Oakley T.H."/>
            <person name="Tokishita S."/>
            <person name="Aerts A."/>
            <person name="Arnold G.J."/>
            <person name="Basu M.K."/>
            <person name="Bauer D.J."/>
            <person name="Caceres C.E."/>
            <person name="Carmel L."/>
            <person name="Casola C."/>
            <person name="Choi J.H."/>
            <person name="Detter J.C."/>
            <person name="Dong Q."/>
            <person name="Dusheyko S."/>
            <person name="Eads B.D."/>
            <person name="Frohlich T."/>
            <person name="Geiler-Samerotte K.A."/>
            <person name="Gerlach D."/>
            <person name="Hatcher P."/>
            <person name="Jogdeo S."/>
            <person name="Krijgsveld J."/>
            <person name="Kriventseva E.V."/>
            <person name="Kultz D."/>
            <person name="Laforsch C."/>
            <person name="Lindquist E."/>
            <person name="Lopez J."/>
            <person name="Manak J.R."/>
            <person name="Muller J."/>
            <person name="Pangilinan J."/>
            <person name="Patwardhan R.P."/>
            <person name="Pitluck S."/>
            <person name="Pritham E.J."/>
            <person name="Rechtsteiner A."/>
            <person name="Rho M."/>
            <person name="Rogozin I.B."/>
            <person name="Sakarya O."/>
            <person name="Salamov A."/>
            <person name="Schaack S."/>
            <person name="Shapiro H."/>
            <person name="Shiga Y."/>
            <person name="Skalitzky C."/>
            <person name="Smith Z."/>
            <person name="Souvorov A."/>
            <person name="Sung W."/>
            <person name="Tang Z."/>
            <person name="Tsuchiya D."/>
            <person name="Tu H."/>
            <person name="Vos H."/>
            <person name="Wang M."/>
            <person name="Wolf Y.I."/>
            <person name="Yamagata H."/>
            <person name="Yamada T."/>
            <person name="Ye Y."/>
            <person name="Shaw J.R."/>
            <person name="Andrews J."/>
            <person name="Crease T.J."/>
            <person name="Tang H."/>
            <person name="Lucas S.M."/>
            <person name="Robertson H.M."/>
            <person name="Bork P."/>
            <person name="Koonin E.V."/>
            <person name="Zdobnov E.M."/>
            <person name="Grigoriev I.V."/>
            <person name="Lynch M."/>
            <person name="Boore J.L."/>
        </authorList>
    </citation>
    <scope>NUCLEOTIDE SEQUENCE [LARGE SCALE GENOMIC DNA]</scope>
</reference>
<dbReference type="AlphaFoldDB" id="E9FST2"/>
<sequence length="394" mass="46502">MAGTLRDRFLLSALSPLNILLQITGVFVNQNSEAQWRQRLYRFWTFFLLILAVQSNIYIFVRRTLIIQLLPTIRQINVDRLIQVLLNSLIRLNGLVFDTMIHLILVFQLWPSVILYLETLETVDLDFGRPNLSPIKRFSLFSLIYVLLTVVLQWIISTYSEFYHLNRQAYWLDVFQKVIRVFANQCFTMIPVWIFIICSQLHTFYTRKLIAKLKLLCVVVRNTGVISSRTAVAQRTFSNLRSLKQLYLASDLLHRHFSTILMANCFQTFITMLTSSYYVIESFRKGYWVYFCLDGSDVLDAFVRFWLICHTSDRIRETITECIDVLRNLRDTRKAVDFRDCNKITSYIIEISQMSNNLERHSLKGVLSLSKRLIIPTLEIIFTYLLIIYQFQTK</sequence>
<keyword evidence="1" id="KW-0472">Membrane</keyword>
<dbReference type="GO" id="GO:0030424">
    <property type="term" value="C:axon"/>
    <property type="evidence" value="ECO:0000318"/>
    <property type="project" value="GO_Central"/>
</dbReference>
<evidence type="ECO:0000313" key="3">
    <source>
        <dbReference type="Proteomes" id="UP000000305"/>
    </source>
</evidence>
<organism evidence="2 3">
    <name type="scientific">Daphnia pulex</name>
    <name type="common">Water flea</name>
    <dbReference type="NCBI Taxonomy" id="6669"/>
    <lineage>
        <taxon>Eukaryota</taxon>
        <taxon>Metazoa</taxon>
        <taxon>Ecdysozoa</taxon>
        <taxon>Arthropoda</taxon>
        <taxon>Crustacea</taxon>
        <taxon>Branchiopoda</taxon>
        <taxon>Diplostraca</taxon>
        <taxon>Cladocera</taxon>
        <taxon>Anomopoda</taxon>
        <taxon>Daphniidae</taxon>
        <taxon>Daphnia</taxon>
    </lineage>
</organism>
<keyword evidence="1" id="KW-0812">Transmembrane</keyword>
<proteinExistence type="predicted"/>
<feature type="transmembrane region" description="Helical" evidence="1">
    <location>
        <begin position="373"/>
        <end position="391"/>
    </location>
</feature>
<evidence type="ECO:0000256" key="1">
    <source>
        <dbReference type="SAM" id="Phobius"/>
    </source>
</evidence>
<dbReference type="GO" id="GO:0043025">
    <property type="term" value="C:neuronal cell body"/>
    <property type="evidence" value="ECO:0000318"/>
    <property type="project" value="GO_Central"/>
</dbReference>
<evidence type="ECO:0000313" key="2">
    <source>
        <dbReference type="EMBL" id="EFX89767.1"/>
    </source>
</evidence>
<dbReference type="HOGENOM" id="CLU_694966_0_0_1"/>
<dbReference type="GO" id="GO:0030425">
    <property type="term" value="C:dendrite"/>
    <property type="evidence" value="ECO:0000318"/>
    <property type="project" value="GO_Central"/>
</dbReference>
<dbReference type="KEGG" id="dpx:DAPPUDRAFT_310195"/>
<gene>
    <name evidence="2" type="primary">DpuGr51</name>
    <name evidence="2" type="ORF">DAPPUDRAFT_310195</name>
</gene>
<keyword evidence="3" id="KW-1185">Reference proteome</keyword>
<keyword evidence="1" id="KW-1133">Transmembrane helix</keyword>
<dbReference type="GO" id="GO:0008049">
    <property type="term" value="P:male courtship behavior"/>
    <property type="evidence" value="ECO:0000318"/>
    <property type="project" value="GO_Central"/>
</dbReference>
<feature type="transmembrane region" description="Helical" evidence="1">
    <location>
        <begin position="260"/>
        <end position="280"/>
    </location>
</feature>
<feature type="transmembrane region" description="Helical" evidence="1">
    <location>
        <begin position="12"/>
        <end position="28"/>
    </location>
</feature>
<dbReference type="InParanoid" id="E9FST2"/>
<dbReference type="GO" id="GO:0007635">
    <property type="term" value="P:chemosensory behavior"/>
    <property type="evidence" value="ECO:0000318"/>
    <property type="project" value="GO_Central"/>
</dbReference>
<feature type="transmembrane region" description="Helical" evidence="1">
    <location>
        <begin position="40"/>
        <end position="61"/>
    </location>
</feature>
<dbReference type="EMBL" id="GL732524">
    <property type="protein sequence ID" value="EFX89767.1"/>
    <property type="molecule type" value="Genomic_DNA"/>
</dbReference>
<feature type="transmembrane region" description="Helical" evidence="1">
    <location>
        <begin position="138"/>
        <end position="156"/>
    </location>
</feature>
<accession>E9FST2</accession>
<dbReference type="Proteomes" id="UP000000305">
    <property type="component" value="Unassembled WGS sequence"/>
</dbReference>
<dbReference type="OrthoDB" id="6351772at2759"/>
<feature type="transmembrane region" description="Helical" evidence="1">
    <location>
        <begin position="182"/>
        <end position="205"/>
    </location>
</feature>
<evidence type="ECO:0008006" key="4">
    <source>
        <dbReference type="Google" id="ProtNLM"/>
    </source>
</evidence>
<protein>
    <recommendedName>
        <fullName evidence="4">Gustatory receptor</fullName>
    </recommendedName>
</protein>
<name>E9FST2_DAPPU</name>
<feature type="transmembrane region" description="Helical" evidence="1">
    <location>
        <begin position="95"/>
        <end position="117"/>
    </location>
</feature>